<evidence type="ECO:0000256" key="1">
    <source>
        <dbReference type="ARBA" id="ARBA00004255"/>
    </source>
</evidence>
<proteinExistence type="predicted"/>
<sequence>MGIEVDTAARGDHRLVRYPADRDIDPVRHSMARFPMARIPWARDHSTPSSLVFHGRSAGPEQLPLPIFTTSVAARIYPWAVKINLAEELLLLAYDDAGSLKISGQSLDYGLAGALLMELTLAGRVDVADKRVAVIDSRPTGDPVIDGALARIGTERRKPQDWVTRLSKGLRDQYLHRMVDAGVLRRDQHKVLWIFPRTHYPAATGAQAAPETETRQRLLAAVNGGGPVDPRTAALCSLVRAVRLEAVAFPGLPKRQVRERLRAISDASWPADAVRKAIEAVEAAVIAGAIAASAAAVTAS</sequence>
<evidence type="ECO:0000313" key="5">
    <source>
        <dbReference type="EMBL" id="GIG72251.1"/>
    </source>
</evidence>
<dbReference type="EMBL" id="BONU01000003">
    <property type="protein sequence ID" value="GIG72251.1"/>
    <property type="molecule type" value="Genomic_DNA"/>
</dbReference>
<organism evidence="5 6">
    <name type="scientific">Planosporangium flavigriseum</name>
    <dbReference type="NCBI Taxonomy" id="373681"/>
    <lineage>
        <taxon>Bacteria</taxon>
        <taxon>Bacillati</taxon>
        <taxon>Actinomycetota</taxon>
        <taxon>Actinomycetes</taxon>
        <taxon>Micromonosporales</taxon>
        <taxon>Micromonosporaceae</taxon>
        <taxon>Planosporangium</taxon>
    </lineage>
</organism>
<keyword evidence="4" id="KW-0472">Membrane</keyword>
<name>A0A8J3PLV1_9ACTN</name>
<dbReference type="PANTHER" id="PTHR12704:SF2">
    <property type="entry name" value="GOLGI PHOSPHOPROTEIN 3 HOMOLOG SAURON"/>
    <property type="match status" value="1"/>
</dbReference>
<dbReference type="GO" id="GO:0007030">
    <property type="term" value="P:Golgi organization"/>
    <property type="evidence" value="ECO:0007669"/>
    <property type="project" value="TreeGrafter"/>
</dbReference>
<dbReference type="Proteomes" id="UP000653674">
    <property type="component" value="Unassembled WGS sequence"/>
</dbReference>
<dbReference type="PANTHER" id="PTHR12704">
    <property type="entry name" value="TRANS-GOLGI PROTEIN GMX33"/>
    <property type="match status" value="1"/>
</dbReference>
<dbReference type="Gene3D" id="1.10.3630.10">
    <property type="entry name" value="yeast vps74-n-term truncation variant domain like"/>
    <property type="match status" value="1"/>
</dbReference>
<keyword evidence="3" id="KW-0446">Lipid-binding</keyword>
<keyword evidence="2" id="KW-0333">Golgi apparatus</keyword>
<reference evidence="5" key="1">
    <citation type="submission" date="2021-01" db="EMBL/GenBank/DDBJ databases">
        <title>Whole genome shotgun sequence of Planosporangium flavigriseum NBRC 105377.</title>
        <authorList>
            <person name="Komaki H."/>
            <person name="Tamura T."/>
        </authorList>
    </citation>
    <scope>NUCLEOTIDE SEQUENCE</scope>
    <source>
        <strain evidence="5">NBRC 105377</strain>
    </source>
</reference>
<evidence type="ECO:0000256" key="4">
    <source>
        <dbReference type="ARBA" id="ARBA00023136"/>
    </source>
</evidence>
<dbReference type="GO" id="GO:0006890">
    <property type="term" value="P:retrograde vesicle-mediated transport, Golgi to endoplasmic reticulum"/>
    <property type="evidence" value="ECO:0007669"/>
    <property type="project" value="TreeGrafter"/>
</dbReference>
<dbReference type="GO" id="GO:0005829">
    <property type="term" value="C:cytosol"/>
    <property type="evidence" value="ECO:0007669"/>
    <property type="project" value="TreeGrafter"/>
</dbReference>
<dbReference type="GO" id="GO:0043001">
    <property type="term" value="P:Golgi to plasma membrane protein transport"/>
    <property type="evidence" value="ECO:0007669"/>
    <property type="project" value="TreeGrafter"/>
</dbReference>
<gene>
    <name evidence="5" type="ORF">Pfl04_06550</name>
</gene>
<dbReference type="GO" id="GO:0048194">
    <property type="term" value="P:Golgi vesicle budding"/>
    <property type="evidence" value="ECO:0007669"/>
    <property type="project" value="TreeGrafter"/>
</dbReference>
<dbReference type="InterPro" id="IPR038261">
    <property type="entry name" value="GPP34-like_sf"/>
</dbReference>
<dbReference type="AlphaFoldDB" id="A0A8J3PLV1"/>
<accession>A0A8J3PLV1</accession>
<dbReference type="GO" id="GO:0012505">
    <property type="term" value="C:endomembrane system"/>
    <property type="evidence" value="ECO:0007669"/>
    <property type="project" value="UniProtKB-ARBA"/>
</dbReference>
<comment type="caution">
    <text evidence="5">The sequence shown here is derived from an EMBL/GenBank/DDBJ whole genome shotgun (WGS) entry which is preliminary data.</text>
</comment>
<evidence type="ECO:0008006" key="7">
    <source>
        <dbReference type="Google" id="ProtNLM"/>
    </source>
</evidence>
<keyword evidence="6" id="KW-1185">Reference proteome</keyword>
<dbReference type="Pfam" id="PF05719">
    <property type="entry name" value="GPP34"/>
    <property type="match status" value="1"/>
</dbReference>
<evidence type="ECO:0000256" key="2">
    <source>
        <dbReference type="ARBA" id="ARBA00023034"/>
    </source>
</evidence>
<dbReference type="GO" id="GO:0070273">
    <property type="term" value="F:phosphatidylinositol-4-phosphate binding"/>
    <property type="evidence" value="ECO:0007669"/>
    <property type="project" value="InterPro"/>
</dbReference>
<evidence type="ECO:0000256" key="3">
    <source>
        <dbReference type="ARBA" id="ARBA00023121"/>
    </source>
</evidence>
<protein>
    <recommendedName>
        <fullName evidence="7">Golgi phosphoprotein 3 (GPP34)</fullName>
    </recommendedName>
</protein>
<dbReference type="InterPro" id="IPR008628">
    <property type="entry name" value="GPP34-like"/>
</dbReference>
<comment type="subcellular location">
    <subcellularLocation>
        <location evidence="1">Golgi apparatus membrane</location>
        <topology evidence="1">Peripheral membrane protein</topology>
        <orientation evidence="1">Cytoplasmic side</orientation>
    </subcellularLocation>
</comment>
<evidence type="ECO:0000313" key="6">
    <source>
        <dbReference type="Proteomes" id="UP000653674"/>
    </source>
</evidence>